<accession>A0A1F6EAV6</accession>
<evidence type="ECO:0000259" key="1">
    <source>
        <dbReference type="Pfam" id="PF01471"/>
    </source>
</evidence>
<sequence length="375" mass="38963">MAVAMLMPFTAGAITTDEALAQIAALLAQITQIQKQIALLDATPGSSSVPKPAPAAEGIPAAAPYATCPTLTRALSLGATGSDVRSLQSFLVSQEYLNQDSVTGYFGAMTESAVKLWQKNKGVASSGTPATTGWGSVGAQTRSAIFASCDPSVPQNDKLSLTERGLAVTIDTVVNAQRSCKAMEYTLDYGDGSPVQKIFIPAGACRPLQQTFAHNYRSGGRYTIVLSSGTSRINGPITLVAPPSCSAPVFATDDVPAGAVGAQWTFPLLISLNYFDNILVNATGTPPGIVLATTTTGATSTGNFYRSWVLTGIPTATGTYNMILNARNFCGITSRTFRVQVASTSPARSCTTISCASGYHASGPVCEAYQTCIPN</sequence>
<dbReference type="InterPro" id="IPR036365">
    <property type="entry name" value="PGBD-like_sf"/>
</dbReference>
<dbReference type="Gene3D" id="1.10.101.10">
    <property type="entry name" value="PGBD-like superfamily/PGBD"/>
    <property type="match status" value="1"/>
</dbReference>
<organism evidence="2 3">
    <name type="scientific">Candidatus Kaiserbacteria bacterium RIFCSPHIGHO2_02_FULL_55_25</name>
    <dbReference type="NCBI Taxonomy" id="1798498"/>
    <lineage>
        <taxon>Bacteria</taxon>
        <taxon>Candidatus Kaiseribacteriota</taxon>
    </lineage>
</organism>
<dbReference type="EMBL" id="MFLL01000005">
    <property type="protein sequence ID" value="OGG70362.1"/>
    <property type="molecule type" value="Genomic_DNA"/>
</dbReference>
<evidence type="ECO:0000313" key="3">
    <source>
        <dbReference type="Proteomes" id="UP000176914"/>
    </source>
</evidence>
<comment type="caution">
    <text evidence="2">The sequence shown here is derived from an EMBL/GenBank/DDBJ whole genome shotgun (WGS) entry which is preliminary data.</text>
</comment>
<proteinExistence type="predicted"/>
<dbReference type="InterPro" id="IPR013783">
    <property type="entry name" value="Ig-like_fold"/>
</dbReference>
<dbReference type="Pfam" id="PF01471">
    <property type="entry name" value="PG_binding_1"/>
    <property type="match status" value="1"/>
</dbReference>
<protein>
    <recommendedName>
        <fullName evidence="1">Peptidoglycan binding-like domain-containing protein</fullName>
    </recommendedName>
</protein>
<dbReference type="InterPro" id="IPR036366">
    <property type="entry name" value="PGBDSf"/>
</dbReference>
<dbReference type="SUPFAM" id="SSF47090">
    <property type="entry name" value="PGBD-like"/>
    <property type="match status" value="1"/>
</dbReference>
<name>A0A1F6EAV6_9BACT</name>
<dbReference type="InterPro" id="IPR002477">
    <property type="entry name" value="Peptidoglycan-bd-like"/>
</dbReference>
<dbReference type="Gene3D" id="2.60.40.10">
    <property type="entry name" value="Immunoglobulins"/>
    <property type="match status" value="1"/>
</dbReference>
<reference evidence="2 3" key="1">
    <citation type="journal article" date="2016" name="Nat. Commun.">
        <title>Thousands of microbial genomes shed light on interconnected biogeochemical processes in an aquifer system.</title>
        <authorList>
            <person name="Anantharaman K."/>
            <person name="Brown C.T."/>
            <person name="Hug L.A."/>
            <person name="Sharon I."/>
            <person name="Castelle C.J."/>
            <person name="Probst A.J."/>
            <person name="Thomas B.C."/>
            <person name="Singh A."/>
            <person name="Wilkins M.J."/>
            <person name="Karaoz U."/>
            <person name="Brodie E.L."/>
            <person name="Williams K.H."/>
            <person name="Hubbard S.S."/>
            <person name="Banfield J.F."/>
        </authorList>
    </citation>
    <scope>NUCLEOTIDE SEQUENCE [LARGE SCALE GENOMIC DNA]</scope>
</reference>
<dbReference type="Proteomes" id="UP000176914">
    <property type="component" value="Unassembled WGS sequence"/>
</dbReference>
<dbReference type="AlphaFoldDB" id="A0A1F6EAV6"/>
<gene>
    <name evidence="2" type="ORF">A3C20_03705</name>
</gene>
<evidence type="ECO:0000313" key="2">
    <source>
        <dbReference type="EMBL" id="OGG70362.1"/>
    </source>
</evidence>
<feature type="domain" description="Peptidoglycan binding-like" evidence="1">
    <location>
        <begin position="80"/>
        <end position="127"/>
    </location>
</feature>